<keyword evidence="2" id="KW-1185">Reference proteome</keyword>
<name>A0A7W7EKT8_9HYPH</name>
<reference evidence="1 2" key="1">
    <citation type="submission" date="2020-08" db="EMBL/GenBank/DDBJ databases">
        <title>Genomic Encyclopedia of Type Strains, Phase IV (KMG-V): Genome sequencing to study the core and pangenomes of soil and plant-associated prokaryotes.</title>
        <authorList>
            <person name="Whitman W."/>
        </authorList>
    </citation>
    <scope>NUCLEOTIDE SEQUENCE [LARGE SCALE GENOMIC DNA]</scope>
    <source>
        <strain evidence="1 2">SEMIA 492</strain>
    </source>
</reference>
<dbReference type="AlphaFoldDB" id="A0A7W7EKT8"/>
<evidence type="ECO:0000313" key="2">
    <source>
        <dbReference type="Proteomes" id="UP000543836"/>
    </source>
</evidence>
<dbReference type="GeneID" id="32528006"/>
<sequence>MHDMQKIQKVEMGMEEPWFKNHEFADIFDGRADVDTVEGTSIVIRIDDGLLDLVELTVAQFHGDDEWVWDTPDSYGWARDIDAAKTAAMKRGWHEAMLRLREEMATEVVDPLDRIAKTSAAAVRKHREQG</sequence>
<dbReference type="EMBL" id="JACIIG010000007">
    <property type="protein sequence ID" value="MBB4569236.1"/>
    <property type="molecule type" value="Genomic_DNA"/>
</dbReference>
<organism evidence="1 2">
    <name type="scientific">Rhizobium leucaenae</name>
    <dbReference type="NCBI Taxonomy" id="29450"/>
    <lineage>
        <taxon>Bacteria</taxon>
        <taxon>Pseudomonadati</taxon>
        <taxon>Pseudomonadota</taxon>
        <taxon>Alphaproteobacteria</taxon>
        <taxon>Hyphomicrobiales</taxon>
        <taxon>Rhizobiaceae</taxon>
        <taxon>Rhizobium/Agrobacterium group</taxon>
        <taxon>Rhizobium</taxon>
    </lineage>
</organism>
<proteinExistence type="predicted"/>
<dbReference type="RefSeq" id="WP_028752472.1">
    <property type="nucleotide sequence ID" value="NZ_JACIIG010000007.1"/>
</dbReference>
<protein>
    <submittedName>
        <fullName evidence="1">Uncharacterized protein</fullName>
    </submittedName>
</protein>
<accession>A0A7W7EKT8</accession>
<gene>
    <name evidence="1" type="ORF">GGE60_003355</name>
</gene>
<evidence type="ECO:0000313" key="1">
    <source>
        <dbReference type="EMBL" id="MBB4569236.1"/>
    </source>
</evidence>
<dbReference type="Proteomes" id="UP000543836">
    <property type="component" value="Unassembled WGS sequence"/>
</dbReference>
<comment type="caution">
    <text evidence="1">The sequence shown here is derived from an EMBL/GenBank/DDBJ whole genome shotgun (WGS) entry which is preliminary data.</text>
</comment>